<dbReference type="Pfam" id="PF08240">
    <property type="entry name" value="ADH_N"/>
    <property type="match status" value="1"/>
</dbReference>
<gene>
    <name evidence="2" type="ORF">NS331_00895</name>
</gene>
<dbReference type="SUPFAM" id="SSF50129">
    <property type="entry name" value="GroES-like"/>
    <property type="match status" value="1"/>
</dbReference>
<dbReference type="Proteomes" id="UP000072741">
    <property type="component" value="Unassembled WGS sequence"/>
</dbReference>
<dbReference type="RefSeq" id="WP_058640141.1">
    <property type="nucleotide sequence ID" value="NZ_LDSL01000007.1"/>
</dbReference>
<dbReference type="GO" id="GO:0043957">
    <property type="term" value="F:acryloyl-CoA reductase (NADPH) activity"/>
    <property type="evidence" value="ECO:0007669"/>
    <property type="project" value="TreeGrafter"/>
</dbReference>
<dbReference type="InterPro" id="IPR011032">
    <property type="entry name" value="GroES-like_sf"/>
</dbReference>
<proteinExistence type="predicted"/>
<dbReference type="InterPro" id="IPR013154">
    <property type="entry name" value="ADH-like_N"/>
</dbReference>
<dbReference type="Gene3D" id="3.40.50.720">
    <property type="entry name" value="NAD(P)-binding Rossmann-like Domain"/>
    <property type="match status" value="1"/>
</dbReference>
<dbReference type="PANTHER" id="PTHR43677:SF1">
    <property type="entry name" value="ACRYLYL-COA REDUCTASE ACUI-RELATED"/>
    <property type="match status" value="1"/>
</dbReference>
<evidence type="ECO:0000313" key="2">
    <source>
        <dbReference type="EMBL" id="KTT27728.1"/>
    </source>
</evidence>
<dbReference type="InterPro" id="IPR014188">
    <property type="entry name" value="Acrylyl-CoA_reductase_AcuI"/>
</dbReference>
<dbReference type="NCBIfam" id="TIGR02823">
    <property type="entry name" value="oxido_YhdH"/>
    <property type="match status" value="1"/>
</dbReference>
<evidence type="ECO:0000313" key="3">
    <source>
        <dbReference type="Proteomes" id="UP000072741"/>
    </source>
</evidence>
<dbReference type="InterPro" id="IPR051397">
    <property type="entry name" value="Zn-ADH-like_protein"/>
</dbReference>
<dbReference type="PATRIC" id="fig|433924.3.peg.4429"/>
<dbReference type="EMBL" id="LDSL01000007">
    <property type="protein sequence ID" value="KTT27728.1"/>
    <property type="molecule type" value="Genomic_DNA"/>
</dbReference>
<dbReference type="SUPFAM" id="SSF51735">
    <property type="entry name" value="NAD(P)-binding Rossmann-fold domains"/>
    <property type="match status" value="1"/>
</dbReference>
<keyword evidence="3" id="KW-1185">Reference proteome</keyword>
<name>A0A147HC97_9BURK</name>
<comment type="caution">
    <text evidence="2">The sequence shown here is derived from an EMBL/GenBank/DDBJ whole genome shotgun (WGS) entry which is preliminary data.</text>
</comment>
<dbReference type="InterPro" id="IPR020843">
    <property type="entry name" value="ER"/>
</dbReference>
<feature type="domain" description="Enoyl reductase (ER)" evidence="1">
    <location>
        <begin position="8"/>
        <end position="324"/>
    </location>
</feature>
<dbReference type="SMART" id="SM00829">
    <property type="entry name" value="PKS_ER"/>
    <property type="match status" value="1"/>
</dbReference>
<reference evidence="2 3" key="1">
    <citation type="journal article" date="2016" name="Front. Microbiol.">
        <title>Genomic Resource of Rice Seed Associated Bacteria.</title>
        <authorList>
            <person name="Midha S."/>
            <person name="Bansal K."/>
            <person name="Sharma S."/>
            <person name="Kumar N."/>
            <person name="Patil P.P."/>
            <person name="Chaudhry V."/>
            <person name="Patil P.B."/>
        </authorList>
    </citation>
    <scope>NUCLEOTIDE SEQUENCE [LARGE SCALE GENOMIC DNA]</scope>
    <source>
        <strain evidence="2 3">NS331</strain>
    </source>
</reference>
<sequence>MNVFKALRLIQGERAPEPQLVDMTDDDLDPGDVTVAIDYSTVNYKDGLAITGLGKIVRRFPMVPGIDFAGTVITSSHQGLQPGDRVVLNGFDAGVTHHGGFAQRARVPGDWLVKLPPSLSTRQAAAIGTAGFAAMLCVLALERGGLKPGEVLVTGAAGGVGSIAVALLARLGWRVSASTGRPAESDYLRELGAKEIVERASLSAPATAALGAPRWDGAVDTVGSHTLVNVLAQTRYGGTVAACGLAQGMDLPGSMAPFILRGVTLAGIDTVNAPVPLRVEAWQRLATDLDGALLERMVSVVGLAEAAPRAAQVLRGAVRGRTLVDVNA</sequence>
<dbReference type="InterPro" id="IPR013149">
    <property type="entry name" value="ADH-like_C"/>
</dbReference>
<dbReference type="OrthoDB" id="9782155at2"/>
<evidence type="ECO:0000259" key="1">
    <source>
        <dbReference type="SMART" id="SM00829"/>
    </source>
</evidence>
<accession>A0A147HC97</accession>
<protein>
    <submittedName>
        <fullName evidence="2">NADPH:quinone dehydrogenase</fullName>
    </submittedName>
</protein>
<dbReference type="CDD" id="cd08288">
    <property type="entry name" value="MDR_yhdh"/>
    <property type="match status" value="1"/>
</dbReference>
<dbReference type="PANTHER" id="PTHR43677">
    <property type="entry name" value="SHORT-CHAIN DEHYDROGENASE/REDUCTASE"/>
    <property type="match status" value="1"/>
</dbReference>
<dbReference type="InterPro" id="IPR036291">
    <property type="entry name" value="NAD(P)-bd_dom_sf"/>
</dbReference>
<organism evidence="2 3">
    <name type="scientific">Pseudacidovorax intermedius</name>
    <dbReference type="NCBI Taxonomy" id="433924"/>
    <lineage>
        <taxon>Bacteria</taxon>
        <taxon>Pseudomonadati</taxon>
        <taxon>Pseudomonadota</taxon>
        <taxon>Betaproteobacteria</taxon>
        <taxon>Burkholderiales</taxon>
        <taxon>Comamonadaceae</taxon>
        <taxon>Pseudacidovorax</taxon>
    </lineage>
</organism>
<dbReference type="Gene3D" id="3.90.180.10">
    <property type="entry name" value="Medium-chain alcohol dehydrogenases, catalytic domain"/>
    <property type="match status" value="1"/>
</dbReference>
<dbReference type="Pfam" id="PF00107">
    <property type="entry name" value="ADH_zinc_N"/>
    <property type="match status" value="1"/>
</dbReference>
<dbReference type="AlphaFoldDB" id="A0A147HC97"/>